<dbReference type="AlphaFoldDB" id="A0A371RGQ6"/>
<keyword evidence="1" id="KW-0472">Membrane</keyword>
<dbReference type="EMBL" id="QUQO01000001">
    <property type="protein sequence ID" value="RFB04636.1"/>
    <property type="molecule type" value="Genomic_DNA"/>
</dbReference>
<keyword evidence="3" id="KW-1185">Reference proteome</keyword>
<dbReference type="Pfam" id="PF07087">
    <property type="entry name" value="DUF1353"/>
    <property type="match status" value="1"/>
</dbReference>
<comment type="caution">
    <text evidence="2">The sequence shown here is derived from an EMBL/GenBank/DDBJ whole genome shotgun (WGS) entry which is preliminary data.</text>
</comment>
<evidence type="ECO:0000256" key="1">
    <source>
        <dbReference type="SAM" id="Phobius"/>
    </source>
</evidence>
<organism evidence="2 3">
    <name type="scientific">Parvularcula marina</name>
    <dbReference type="NCBI Taxonomy" id="2292771"/>
    <lineage>
        <taxon>Bacteria</taxon>
        <taxon>Pseudomonadati</taxon>
        <taxon>Pseudomonadota</taxon>
        <taxon>Alphaproteobacteria</taxon>
        <taxon>Parvularculales</taxon>
        <taxon>Parvularculaceae</taxon>
        <taxon>Parvularcula</taxon>
    </lineage>
</organism>
<dbReference type="InParanoid" id="A0A371RGQ6"/>
<protein>
    <submittedName>
        <fullName evidence="2">DUF1353 domain-containing protein</fullName>
    </submittedName>
</protein>
<proteinExistence type="predicted"/>
<dbReference type="Proteomes" id="UP000264589">
    <property type="component" value="Unassembled WGS sequence"/>
</dbReference>
<dbReference type="InterPro" id="IPR010767">
    <property type="entry name" value="Phage_CGC-2007_Cje0229"/>
</dbReference>
<keyword evidence="1" id="KW-1133">Transmembrane helix</keyword>
<gene>
    <name evidence="2" type="ORF">DX908_04680</name>
</gene>
<feature type="transmembrane region" description="Helical" evidence="1">
    <location>
        <begin position="7"/>
        <end position="29"/>
    </location>
</feature>
<evidence type="ECO:0000313" key="3">
    <source>
        <dbReference type="Proteomes" id="UP000264589"/>
    </source>
</evidence>
<name>A0A371RGQ6_9PROT</name>
<dbReference type="RefSeq" id="WP_116391268.1">
    <property type="nucleotide sequence ID" value="NZ_QUQO01000001.1"/>
</dbReference>
<dbReference type="OrthoDB" id="7874856at2"/>
<reference evidence="2 3" key="1">
    <citation type="submission" date="2018-08" db="EMBL/GenBank/DDBJ databases">
        <title>Parvularcula sp. SM1705, isolated from surface water of the South Sea China.</title>
        <authorList>
            <person name="Sun L."/>
        </authorList>
    </citation>
    <scope>NUCLEOTIDE SEQUENCE [LARGE SCALE GENOMIC DNA]</scope>
    <source>
        <strain evidence="2 3">SM1705</strain>
    </source>
</reference>
<sequence>MTKILGWFTGINILLGAVILGGCMIYTHLSLPAFASAPYLDDPYREEDLQIRIIRDTQRQLYRREAVVAKPWYFNYVWEEDGEVHEISLTVSQRYVTDFASIPVYAGWFVSPFGKHSEASVVHDYLYSIGGLTRREVDALLYAEMRKSGVDPFRAALVYSSVRFRGNPAFGRDNEWTDNFYDVVAQDRLPEGCMPSREEATKVSQTVLGTEEWNRNVAEGEFLFRSEQRAYEQENYLYDLWYGKYSAPACKEWLADGIKRLIEEKYLVATTNADKAIRGDITVYEVAAYNYLQRFKPSDELLAADMMLERLCTTDESIETWCSTQDGSGISLESDRDPE</sequence>
<dbReference type="PROSITE" id="PS51257">
    <property type="entry name" value="PROKAR_LIPOPROTEIN"/>
    <property type="match status" value="1"/>
</dbReference>
<evidence type="ECO:0000313" key="2">
    <source>
        <dbReference type="EMBL" id="RFB04636.1"/>
    </source>
</evidence>
<keyword evidence="1" id="KW-0812">Transmembrane</keyword>
<accession>A0A371RGQ6</accession>